<evidence type="ECO:0000313" key="3">
    <source>
        <dbReference type="Proteomes" id="UP000799324"/>
    </source>
</evidence>
<dbReference type="Pfam" id="PF26639">
    <property type="entry name" value="Het-6_barrel"/>
    <property type="match status" value="1"/>
</dbReference>
<protein>
    <submittedName>
        <fullName evidence="2">HET-domain-containing protein</fullName>
    </submittedName>
</protein>
<feature type="domain" description="Heterokaryon incompatibility" evidence="1">
    <location>
        <begin position="44"/>
        <end position="174"/>
    </location>
</feature>
<gene>
    <name evidence="2" type="ORF">K491DRAFT_716405</name>
</gene>
<evidence type="ECO:0000313" key="2">
    <source>
        <dbReference type="EMBL" id="KAF2655324.1"/>
    </source>
</evidence>
<dbReference type="InterPro" id="IPR010730">
    <property type="entry name" value="HET"/>
</dbReference>
<sequence>MDFRHDPLPEGQFIRLLHVDIEESTKDPTVTFHTVPLDADIQKYTAISYAWEDTSPVQRVLCKDGRQIWLSKTLSDLFTSLAKRQAHFILWIDALCINQDDIEERGHQVNLMAQVYSLAAQVVIWLGEGCEKTNEAFKLLGSGADYQAWPNHGTAMLMEVFKRSWFGRLWVVQEATVGKDVWMMCGDSRIRFDAFESVVWSLWNSTSAMRFLHARNASYLGLRCATRILALRRTFWSEGSITLEPLLEAVFPYSASDSRDFIFAIRGLVDRPSLLPTADYTTTTEEVFTKATAGILSEVESLDGLALCGIGPRTLGSQLLNLLGERTVVIPEQLPSWVLDPRLNCYDEPLSDCKLGNWNAGGPSTGVGKVKDHKELHVFGRVLDQVSLTGPTISTWSLPAMKLCLNRAVKMTDRETIWRALIMDLDMDEGPASEELRSEFDELLTLLNHNASLAEIEGNEYFRILRRRCCSWRIFTTSDGYFGTSWPTMKEGDVVCVLQGCKFPLIIRPTYPRPYGSSLPVRGTLIGWCYLHGMMYGEALRKDLCEKTIILI</sequence>
<proteinExistence type="predicted"/>
<accession>A0A6A6T9R2</accession>
<evidence type="ECO:0000259" key="1">
    <source>
        <dbReference type="Pfam" id="PF06985"/>
    </source>
</evidence>
<organism evidence="2 3">
    <name type="scientific">Lophiostoma macrostomum CBS 122681</name>
    <dbReference type="NCBI Taxonomy" id="1314788"/>
    <lineage>
        <taxon>Eukaryota</taxon>
        <taxon>Fungi</taxon>
        <taxon>Dikarya</taxon>
        <taxon>Ascomycota</taxon>
        <taxon>Pezizomycotina</taxon>
        <taxon>Dothideomycetes</taxon>
        <taxon>Pleosporomycetidae</taxon>
        <taxon>Pleosporales</taxon>
        <taxon>Lophiostomataceae</taxon>
        <taxon>Lophiostoma</taxon>
    </lineage>
</organism>
<dbReference type="PANTHER" id="PTHR24148">
    <property type="entry name" value="ANKYRIN REPEAT DOMAIN-CONTAINING PROTEIN 39 HOMOLOG-RELATED"/>
    <property type="match status" value="1"/>
</dbReference>
<dbReference type="InterPro" id="IPR052895">
    <property type="entry name" value="HetReg/Transcr_Mod"/>
</dbReference>
<reference evidence="2" key="1">
    <citation type="journal article" date="2020" name="Stud. Mycol.">
        <title>101 Dothideomycetes genomes: a test case for predicting lifestyles and emergence of pathogens.</title>
        <authorList>
            <person name="Haridas S."/>
            <person name="Albert R."/>
            <person name="Binder M."/>
            <person name="Bloem J."/>
            <person name="Labutti K."/>
            <person name="Salamov A."/>
            <person name="Andreopoulos B."/>
            <person name="Baker S."/>
            <person name="Barry K."/>
            <person name="Bills G."/>
            <person name="Bluhm B."/>
            <person name="Cannon C."/>
            <person name="Castanera R."/>
            <person name="Culley D."/>
            <person name="Daum C."/>
            <person name="Ezra D."/>
            <person name="Gonzalez J."/>
            <person name="Henrissat B."/>
            <person name="Kuo A."/>
            <person name="Liang C."/>
            <person name="Lipzen A."/>
            <person name="Lutzoni F."/>
            <person name="Magnuson J."/>
            <person name="Mondo S."/>
            <person name="Nolan M."/>
            <person name="Ohm R."/>
            <person name="Pangilinan J."/>
            <person name="Park H.-J."/>
            <person name="Ramirez L."/>
            <person name="Alfaro M."/>
            <person name="Sun H."/>
            <person name="Tritt A."/>
            <person name="Yoshinaga Y."/>
            <person name="Zwiers L.-H."/>
            <person name="Turgeon B."/>
            <person name="Goodwin S."/>
            <person name="Spatafora J."/>
            <person name="Crous P."/>
            <person name="Grigoriev I."/>
        </authorList>
    </citation>
    <scope>NUCLEOTIDE SEQUENCE</scope>
    <source>
        <strain evidence="2">CBS 122681</strain>
    </source>
</reference>
<dbReference type="OrthoDB" id="5386682at2759"/>
<dbReference type="AlphaFoldDB" id="A0A6A6T9R2"/>
<dbReference type="PANTHER" id="PTHR24148:SF73">
    <property type="entry name" value="HET DOMAIN PROTEIN (AFU_ORTHOLOGUE AFUA_8G01020)"/>
    <property type="match status" value="1"/>
</dbReference>
<dbReference type="Proteomes" id="UP000799324">
    <property type="component" value="Unassembled WGS sequence"/>
</dbReference>
<dbReference type="Pfam" id="PF06985">
    <property type="entry name" value="HET"/>
    <property type="match status" value="1"/>
</dbReference>
<dbReference type="EMBL" id="MU004351">
    <property type="protein sequence ID" value="KAF2655324.1"/>
    <property type="molecule type" value="Genomic_DNA"/>
</dbReference>
<name>A0A6A6T9R2_9PLEO</name>
<keyword evidence="3" id="KW-1185">Reference proteome</keyword>